<name>A0A9W4SY52_9GLOM</name>
<sequence>MSEQQMPELRAREFAAFLLQKRAGTMTSFTILEKNNAILWYKLKKGVAIGFLALSRNFLATFSLLLRDICSSLYNAYDRSIVEDKLVIKIDQDSDHASKFSVADDISEVYDLPGIYECINGQKPLKALESYSQRIALLIDHHKLKAFTELVYTITGEKFSKYIDRGLPDQNFNLHLIDNSWNELDYARVQPPSSLGLDIRPRMLSIVKNNNPLRISVAPLGCPLCKRIHDKDQWWFSRVYVSSWIFIVKCFRICKIKGLGFLRAFIKLPFWTKYNEALTATETYEERYVRPLPDKGDIYVGSP</sequence>
<dbReference type="AlphaFoldDB" id="A0A9W4SY52"/>
<evidence type="ECO:0000313" key="1">
    <source>
        <dbReference type="EMBL" id="CAI2183357.1"/>
    </source>
</evidence>
<gene>
    <name evidence="1" type="ORF">FWILDA_LOCUS11038</name>
</gene>
<dbReference type="Proteomes" id="UP001153678">
    <property type="component" value="Unassembled WGS sequence"/>
</dbReference>
<proteinExistence type="predicted"/>
<evidence type="ECO:0000313" key="2">
    <source>
        <dbReference type="Proteomes" id="UP001153678"/>
    </source>
</evidence>
<protein>
    <submittedName>
        <fullName evidence="1">8899_t:CDS:1</fullName>
    </submittedName>
</protein>
<organism evidence="1 2">
    <name type="scientific">Funneliformis geosporum</name>
    <dbReference type="NCBI Taxonomy" id="1117311"/>
    <lineage>
        <taxon>Eukaryota</taxon>
        <taxon>Fungi</taxon>
        <taxon>Fungi incertae sedis</taxon>
        <taxon>Mucoromycota</taxon>
        <taxon>Glomeromycotina</taxon>
        <taxon>Glomeromycetes</taxon>
        <taxon>Glomerales</taxon>
        <taxon>Glomeraceae</taxon>
        <taxon>Funneliformis</taxon>
    </lineage>
</organism>
<reference evidence="1" key="1">
    <citation type="submission" date="2022-08" db="EMBL/GenBank/DDBJ databases">
        <authorList>
            <person name="Kallberg Y."/>
            <person name="Tangrot J."/>
            <person name="Rosling A."/>
        </authorList>
    </citation>
    <scope>NUCLEOTIDE SEQUENCE</scope>
    <source>
        <strain evidence="1">Wild A</strain>
    </source>
</reference>
<dbReference type="EMBL" id="CAMKVN010003001">
    <property type="protein sequence ID" value="CAI2183357.1"/>
    <property type="molecule type" value="Genomic_DNA"/>
</dbReference>
<comment type="caution">
    <text evidence="1">The sequence shown here is derived from an EMBL/GenBank/DDBJ whole genome shotgun (WGS) entry which is preliminary data.</text>
</comment>
<keyword evidence="2" id="KW-1185">Reference proteome</keyword>
<accession>A0A9W4SY52</accession>